<keyword evidence="2" id="KW-1185">Reference proteome</keyword>
<evidence type="ECO:0000313" key="1">
    <source>
        <dbReference type="EMBL" id="KAG5593262.1"/>
    </source>
</evidence>
<organism evidence="1 2">
    <name type="scientific">Solanum commersonii</name>
    <name type="common">Commerson's wild potato</name>
    <name type="synonym">Commerson's nightshade</name>
    <dbReference type="NCBI Taxonomy" id="4109"/>
    <lineage>
        <taxon>Eukaryota</taxon>
        <taxon>Viridiplantae</taxon>
        <taxon>Streptophyta</taxon>
        <taxon>Embryophyta</taxon>
        <taxon>Tracheophyta</taxon>
        <taxon>Spermatophyta</taxon>
        <taxon>Magnoliopsida</taxon>
        <taxon>eudicotyledons</taxon>
        <taxon>Gunneridae</taxon>
        <taxon>Pentapetalae</taxon>
        <taxon>asterids</taxon>
        <taxon>lamiids</taxon>
        <taxon>Solanales</taxon>
        <taxon>Solanaceae</taxon>
        <taxon>Solanoideae</taxon>
        <taxon>Solaneae</taxon>
        <taxon>Solanum</taxon>
    </lineage>
</organism>
<protein>
    <submittedName>
        <fullName evidence="1">Uncharacterized protein</fullName>
    </submittedName>
</protein>
<dbReference type="EMBL" id="JACXVP010000008">
    <property type="protein sequence ID" value="KAG5593262.1"/>
    <property type="molecule type" value="Genomic_DNA"/>
</dbReference>
<dbReference type="AlphaFoldDB" id="A0A9J5Y2A4"/>
<name>A0A9J5Y2A4_SOLCO</name>
<reference evidence="1 2" key="1">
    <citation type="submission" date="2020-09" db="EMBL/GenBank/DDBJ databases">
        <title>De no assembly of potato wild relative species, Solanum commersonii.</title>
        <authorList>
            <person name="Cho K."/>
        </authorList>
    </citation>
    <scope>NUCLEOTIDE SEQUENCE [LARGE SCALE GENOMIC DNA]</scope>
    <source>
        <strain evidence="1">LZ3.2</strain>
        <tissue evidence="1">Leaf</tissue>
    </source>
</reference>
<evidence type="ECO:0000313" key="2">
    <source>
        <dbReference type="Proteomes" id="UP000824120"/>
    </source>
</evidence>
<proteinExistence type="predicted"/>
<sequence length="75" mass="8666">MNNSSLSSPSVFSPCIRPSIDSLQYVLLLSTRKYGVALKNMAIVQRQWKKCQSTFYYSYLDSVKSRINWLIPTKN</sequence>
<dbReference type="Proteomes" id="UP000824120">
    <property type="component" value="Chromosome 8"/>
</dbReference>
<comment type="caution">
    <text evidence="1">The sequence shown here is derived from an EMBL/GenBank/DDBJ whole genome shotgun (WGS) entry which is preliminary data.</text>
</comment>
<gene>
    <name evidence="1" type="ORF">H5410_043776</name>
</gene>
<accession>A0A9J5Y2A4</accession>